<dbReference type="Gene3D" id="1.20.1530.10">
    <property type="entry name" value="Na+/H+ antiporter like domain"/>
    <property type="match status" value="1"/>
</dbReference>
<evidence type="ECO:0000256" key="6">
    <source>
        <dbReference type="HAMAP-Rule" id="MF_01844"/>
    </source>
</evidence>
<evidence type="ECO:0000256" key="4">
    <source>
        <dbReference type="ARBA" id="ARBA00022989"/>
    </source>
</evidence>
<feature type="transmembrane region" description="Helical" evidence="6">
    <location>
        <begin position="60"/>
        <end position="79"/>
    </location>
</feature>
<feature type="transmembrane region" description="Helical" evidence="6">
    <location>
        <begin position="158"/>
        <end position="179"/>
    </location>
</feature>
<keyword evidence="2 6" id="KW-1003">Cell membrane</keyword>
<keyword evidence="4 6" id="KW-1133">Transmembrane helix</keyword>
<accession>A0ABQ6P7V2</accession>
<dbReference type="EMBL" id="BTFW01000001">
    <property type="protein sequence ID" value="GMM60664.1"/>
    <property type="molecule type" value="Genomic_DNA"/>
</dbReference>
<dbReference type="PANTHER" id="PTHR30341">
    <property type="entry name" value="SODIUM ION/PROTON ANTIPORTER NHAA-RELATED"/>
    <property type="match status" value="1"/>
</dbReference>
<comment type="subcellular location">
    <subcellularLocation>
        <location evidence="1">Cell inner membrane</location>
        <topology evidence="1">Multi-pass membrane protein</topology>
    </subcellularLocation>
    <subcellularLocation>
        <location evidence="6">Cell membrane</location>
        <topology evidence="6">Multi-pass membrane protein</topology>
    </subcellularLocation>
</comment>
<keyword evidence="6" id="KW-0739">Sodium transport</keyword>
<name>A0ABQ6P7V2_9SPHN</name>
<keyword evidence="8" id="KW-1185">Reference proteome</keyword>
<dbReference type="PANTHER" id="PTHR30341:SF0">
    <property type="entry name" value="NA(+)_H(+) ANTIPORTER NHAA"/>
    <property type="match status" value="1"/>
</dbReference>
<protein>
    <recommendedName>
        <fullName evidence="6">Na(+)/H(+) antiporter NhaA</fullName>
    </recommendedName>
    <alternativeName>
        <fullName evidence="6">Sodium/proton antiporter NhaA</fullName>
    </alternativeName>
</protein>
<keyword evidence="6" id="KW-0915">Sodium</keyword>
<keyword evidence="6" id="KW-0050">Antiport</keyword>
<dbReference type="RefSeq" id="WP_317974438.1">
    <property type="nucleotide sequence ID" value="NZ_BTFW01000001.1"/>
</dbReference>
<reference evidence="7 8" key="1">
    <citation type="submission" date="2023-06" db="EMBL/GenBank/DDBJ databases">
        <title>Draft genome sequence of Novosphingobium sp. strain IK01.</title>
        <authorList>
            <person name="Hatamoto M."/>
            <person name="Ikarashi T."/>
            <person name="Yamaguchi T."/>
        </authorList>
    </citation>
    <scope>NUCLEOTIDE SEQUENCE [LARGE SCALE GENOMIC DNA]</scope>
    <source>
        <strain evidence="7 8">IK01</strain>
    </source>
</reference>
<evidence type="ECO:0000256" key="1">
    <source>
        <dbReference type="ARBA" id="ARBA00004429"/>
    </source>
</evidence>
<evidence type="ECO:0000313" key="7">
    <source>
        <dbReference type="EMBL" id="GMM60664.1"/>
    </source>
</evidence>
<evidence type="ECO:0000313" key="8">
    <source>
        <dbReference type="Proteomes" id="UP001187221"/>
    </source>
</evidence>
<keyword evidence="5 6" id="KW-0472">Membrane</keyword>
<keyword evidence="6" id="KW-0406">Ion transport</keyword>
<dbReference type="HAMAP" id="MF_01844">
    <property type="entry name" value="NhaA"/>
    <property type="match status" value="1"/>
</dbReference>
<comment type="function">
    <text evidence="6">Na(+)/H(+) antiporter that extrudes sodium in exchange for external protons.</text>
</comment>
<keyword evidence="3 6" id="KW-0812">Transmembrane</keyword>
<organism evidence="7 8">
    <name type="scientific">Novosphingobium pituita</name>
    <dbReference type="NCBI Taxonomy" id="3056842"/>
    <lineage>
        <taxon>Bacteria</taxon>
        <taxon>Pseudomonadati</taxon>
        <taxon>Pseudomonadota</taxon>
        <taxon>Alphaproteobacteria</taxon>
        <taxon>Sphingomonadales</taxon>
        <taxon>Sphingomonadaceae</taxon>
        <taxon>Novosphingobium</taxon>
    </lineage>
</organism>
<dbReference type="InterPro" id="IPR023171">
    <property type="entry name" value="Na/H_antiporter_dom_sf"/>
</dbReference>
<feature type="transmembrane region" description="Helical" evidence="6">
    <location>
        <begin position="214"/>
        <end position="239"/>
    </location>
</feature>
<gene>
    <name evidence="6 7" type="primary">nhaA</name>
    <name evidence="7" type="ORF">NUTIK01_14410</name>
</gene>
<dbReference type="NCBIfam" id="NF007111">
    <property type="entry name" value="PRK09560.1"/>
    <property type="match status" value="1"/>
</dbReference>
<evidence type="ECO:0000256" key="2">
    <source>
        <dbReference type="ARBA" id="ARBA00022475"/>
    </source>
</evidence>
<feature type="transmembrane region" description="Helical" evidence="6">
    <location>
        <begin position="286"/>
        <end position="313"/>
    </location>
</feature>
<keyword evidence="6" id="KW-0813">Transport</keyword>
<feature type="transmembrane region" description="Helical" evidence="6">
    <location>
        <begin position="21"/>
        <end position="40"/>
    </location>
</feature>
<feature type="transmembrane region" description="Helical" evidence="6">
    <location>
        <begin position="367"/>
        <end position="387"/>
    </location>
</feature>
<sequence>MTTPHRKPTALRRVLRHEATPGLLLVACAALAIALANSPLQHGWHGLFHAALPFTPVPRLGTAHAWINDGLMALFFFVVGLEIKREVVHGALADPRRRRLPVLAALAGMATPALVYLILAQGHPGLARGWAIPAATDIAFAMGVLALVGGHVPPSIRLFLLTVAVVDDLGAVVVIALFYTQGVAWGWLGGALAVLAALVACNRAGVSRIAPYGLLALALWLCVLHSGVHATVAGVLAALCVPMKLDAHGDSPLLRLEHALVPVNGFFVVPLFGMANAGVELGQMGLGAVFAPLPLAIAGGLFVGKQLGVLAAVLGADRLGIAPRPKGAGPLHIWGMALLCGIGFTMSLFITELAFPGSPLLVEEAKLGILGGSLLSALAGALVLRLAPRPQD</sequence>
<proteinExistence type="inferred from homology"/>
<comment type="caution">
    <text evidence="7">The sequence shown here is derived from an EMBL/GenBank/DDBJ whole genome shotgun (WGS) entry which is preliminary data.</text>
</comment>
<feature type="transmembrane region" description="Helical" evidence="6">
    <location>
        <begin position="333"/>
        <end position="355"/>
    </location>
</feature>
<evidence type="ECO:0000256" key="3">
    <source>
        <dbReference type="ARBA" id="ARBA00022692"/>
    </source>
</evidence>
<dbReference type="NCBIfam" id="TIGR00773">
    <property type="entry name" value="NhaA"/>
    <property type="match status" value="1"/>
</dbReference>
<dbReference type="Pfam" id="PF06965">
    <property type="entry name" value="Na_H_antiport_1"/>
    <property type="match status" value="1"/>
</dbReference>
<feature type="transmembrane region" description="Helical" evidence="6">
    <location>
        <begin position="100"/>
        <end position="119"/>
    </location>
</feature>
<comment type="catalytic activity">
    <reaction evidence="6">
        <text>Na(+)(in) + 2 H(+)(out) = Na(+)(out) + 2 H(+)(in)</text>
        <dbReference type="Rhea" id="RHEA:29251"/>
        <dbReference type="ChEBI" id="CHEBI:15378"/>
        <dbReference type="ChEBI" id="CHEBI:29101"/>
    </reaction>
</comment>
<dbReference type="Proteomes" id="UP001187221">
    <property type="component" value="Unassembled WGS sequence"/>
</dbReference>
<dbReference type="InterPro" id="IPR004670">
    <property type="entry name" value="NhaA"/>
</dbReference>
<feature type="transmembrane region" description="Helical" evidence="6">
    <location>
        <begin position="185"/>
        <end position="202"/>
    </location>
</feature>
<comment type="similarity">
    <text evidence="6">Belongs to the NhaA Na(+)/H(+) (TC 2.A.33) antiporter family.</text>
</comment>
<evidence type="ECO:0000256" key="5">
    <source>
        <dbReference type="ARBA" id="ARBA00023136"/>
    </source>
</evidence>
<feature type="transmembrane region" description="Helical" evidence="6">
    <location>
        <begin position="131"/>
        <end position="151"/>
    </location>
</feature>